<feature type="domain" description="Cadherin" evidence="17">
    <location>
        <begin position="135"/>
        <end position="247"/>
    </location>
</feature>
<dbReference type="GO" id="GO:0045296">
    <property type="term" value="F:cadherin binding"/>
    <property type="evidence" value="ECO:0007669"/>
    <property type="project" value="TreeGrafter"/>
</dbReference>
<evidence type="ECO:0000256" key="7">
    <source>
        <dbReference type="ARBA" id="ARBA00022729"/>
    </source>
</evidence>
<feature type="domain" description="Cadherin" evidence="17">
    <location>
        <begin position="265"/>
        <end position="388"/>
    </location>
</feature>
<evidence type="ECO:0000256" key="15">
    <source>
        <dbReference type="SAM" id="Phobius"/>
    </source>
</evidence>
<evidence type="ECO:0000259" key="17">
    <source>
        <dbReference type="PROSITE" id="PS50268"/>
    </source>
</evidence>
<keyword evidence="6" id="KW-0479">Metal-binding</keyword>
<dbReference type="GO" id="GO:0008013">
    <property type="term" value="F:beta-catenin binding"/>
    <property type="evidence" value="ECO:0007669"/>
    <property type="project" value="TreeGrafter"/>
</dbReference>
<dbReference type="Ensembl" id="ENSENLT00000033794.1">
    <property type="protein sequence ID" value="ENSENLP00000032868.1"/>
    <property type="gene ID" value="ENSENLG00000014515.1"/>
</dbReference>
<dbReference type="GO" id="GO:0016477">
    <property type="term" value="P:cell migration"/>
    <property type="evidence" value="ECO:0007669"/>
    <property type="project" value="TreeGrafter"/>
</dbReference>
<dbReference type="GO" id="GO:0007043">
    <property type="term" value="P:cell-cell junction assembly"/>
    <property type="evidence" value="ECO:0007669"/>
    <property type="project" value="TreeGrafter"/>
</dbReference>
<evidence type="ECO:0000256" key="16">
    <source>
        <dbReference type="SAM" id="SignalP"/>
    </source>
</evidence>
<dbReference type="GO" id="GO:0034332">
    <property type="term" value="P:adherens junction organization"/>
    <property type="evidence" value="ECO:0007669"/>
    <property type="project" value="TreeGrafter"/>
</dbReference>
<dbReference type="InParanoid" id="A0A665VMM5"/>
<feature type="chain" id="PRO_5025457651" evidence="16">
    <location>
        <begin position="22"/>
        <end position="906"/>
    </location>
</feature>
<keyword evidence="5 15" id="KW-0812">Transmembrane</keyword>
<dbReference type="InterPro" id="IPR002126">
    <property type="entry name" value="Cadherin-like_dom"/>
</dbReference>
<dbReference type="PANTHER" id="PTHR24027">
    <property type="entry name" value="CADHERIN-23"/>
    <property type="match status" value="1"/>
</dbReference>
<evidence type="ECO:0000256" key="10">
    <source>
        <dbReference type="ARBA" id="ARBA00022889"/>
    </source>
</evidence>
<dbReference type="OrthoDB" id="9045962at2759"/>
<feature type="domain" description="Cadherin" evidence="17">
    <location>
        <begin position="389"/>
        <end position="496"/>
    </location>
</feature>
<evidence type="ECO:0000313" key="19">
    <source>
        <dbReference type="Proteomes" id="UP000472264"/>
    </source>
</evidence>
<gene>
    <name evidence="18" type="primary">LOC115045723</name>
</gene>
<dbReference type="GO" id="GO:0000902">
    <property type="term" value="P:cell morphogenesis"/>
    <property type="evidence" value="ECO:0007669"/>
    <property type="project" value="TreeGrafter"/>
</dbReference>
<dbReference type="GO" id="GO:0044331">
    <property type="term" value="P:cell-cell adhesion mediated by cadherin"/>
    <property type="evidence" value="ECO:0007669"/>
    <property type="project" value="TreeGrafter"/>
</dbReference>
<keyword evidence="11 15" id="KW-1133">Transmembrane helix</keyword>
<evidence type="ECO:0000256" key="11">
    <source>
        <dbReference type="ARBA" id="ARBA00022989"/>
    </source>
</evidence>
<keyword evidence="12 15" id="KW-0472">Membrane</keyword>
<dbReference type="GO" id="GO:0016342">
    <property type="term" value="C:catenin complex"/>
    <property type="evidence" value="ECO:0007669"/>
    <property type="project" value="TreeGrafter"/>
</dbReference>
<dbReference type="FunFam" id="2.60.40.60:FF:000011">
    <property type="entry name" value="Cadherin 1"/>
    <property type="match status" value="1"/>
</dbReference>
<dbReference type="GO" id="GO:0007156">
    <property type="term" value="P:homophilic cell adhesion via plasma membrane adhesion molecules"/>
    <property type="evidence" value="ECO:0007669"/>
    <property type="project" value="InterPro"/>
</dbReference>
<evidence type="ECO:0000256" key="14">
    <source>
        <dbReference type="PROSITE-ProRule" id="PRU00043"/>
    </source>
</evidence>
<reference evidence="18" key="2">
    <citation type="submission" date="2025-08" db="UniProtKB">
        <authorList>
            <consortium name="Ensembl"/>
        </authorList>
    </citation>
    <scope>IDENTIFICATION</scope>
</reference>
<protein>
    <submittedName>
        <fullName evidence="18">B-cadherin-like</fullName>
    </submittedName>
</protein>
<dbReference type="PANTHER" id="PTHR24027:SF433">
    <property type="entry name" value="CADHERIN 27-RELATED"/>
    <property type="match status" value="1"/>
</dbReference>
<dbReference type="GO" id="GO:0005737">
    <property type="term" value="C:cytoplasm"/>
    <property type="evidence" value="ECO:0007669"/>
    <property type="project" value="UniProtKB-SubCell"/>
</dbReference>
<dbReference type="SMART" id="SM00112">
    <property type="entry name" value="CA"/>
    <property type="match status" value="4"/>
</dbReference>
<dbReference type="Proteomes" id="UP000472264">
    <property type="component" value="Chromosome 7"/>
</dbReference>
<evidence type="ECO:0000256" key="9">
    <source>
        <dbReference type="ARBA" id="ARBA00022837"/>
    </source>
</evidence>
<feature type="transmembrane region" description="Helical" evidence="15">
    <location>
        <begin position="610"/>
        <end position="631"/>
    </location>
</feature>
<reference evidence="18" key="3">
    <citation type="submission" date="2025-09" db="UniProtKB">
        <authorList>
            <consortium name="Ensembl"/>
        </authorList>
    </citation>
    <scope>IDENTIFICATION</scope>
</reference>
<keyword evidence="9 14" id="KW-0106">Calcium</keyword>
<dbReference type="CDD" id="cd11304">
    <property type="entry name" value="Cadherin_repeat"/>
    <property type="match status" value="4"/>
</dbReference>
<dbReference type="RefSeq" id="XP_029361392.1">
    <property type="nucleotide sequence ID" value="XM_029505532.1"/>
</dbReference>
<evidence type="ECO:0000256" key="6">
    <source>
        <dbReference type="ARBA" id="ARBA00022723"/>
    </source>
</evidence>
<evidence type="ECO:0000256" key="3">
    <source>
        <dbReference type="ARBA" id="ARBA00022475"/>
    </source>
</evidence>
<dbReference type="InterPro" id="IPR039808">
    <property type="entry name" value="Cadherin"/>
</dbReference>
<keyword evidence="13" id="KW-0325">Glycoprotein</keyword>
<dbReference type="Pfam" id="PF00028">
    <property type="entry name" value="Cadherin"/>
    <property type="match status" value="3"/>
</dbReference>
<feature type="signal peptide" evidence="16">
    <location>
        <begin position="1"/>
        <end position="21"/>
    </location>
</feature>
<dbReference type="FunFam" id="2.60.40.60:FF:000019">
    <property type="entry name" value="Cadherin 2"/>
    <property type="match status" value="1"/>
</dbReference>
<evidence type="ECO:0000256" key="5">
    <source>
        <dbReference type="ARBA" id="ARBA00022692"/>
    </source>
</evidence>
<name>A0A665VMM5_ECHNA</name>
<dbReference type="InterPro" id="IPR020894">
    <property type="entry name" value="Cadherin_CS"/>
</dbReference>
<dbReference type="PRINTS" id="PR00205">
    <property type="entry name" value="CADHERIN"/>
</dbReference>
<dbReference type="GO" id="GO:0005912">
    <property type="term" value="C:adherens junction"/>
    <property type="evidence" value="ECO:0007669"/>
    <property type="project" value="TreeGrafter"/>
</dbReference>
<keyword evidence="7 16" id="KW-0732">Signal</keyword>
<accession>A0A665VMM5</accession>
<sequence>MGTIPVCVLMLLCLGADGLSSEVIRRQKRNWIIDSFTIDEGYSGTYPYTLDKVNVEKTFPVFKIRGQGVDEEPKGILKIDSETGEITIHGPVDYESHKVIKLVFLALDKYSHEIDTRLGIEIQIIDANDNAPKFDYDVYEVTVKESTLQGTVLTTIRATDLDSGNNQIFTFRLVSFSPKSDELEFFLTQDSQSGTGTISFKGCLNHEKAEKYTIIVEAKDHGEKVQLSSSCTIIVNIEDGNNHPPVITGQTGPGKVKEGQENVLVSRVQVRDEDMKGTAAWRAKYQIYGDTSNSFRITTDRETNEGLLYVNKSLDYEETAMWNITVAVENEIPYFLCKVESRRTTGLWEVSTLGASPISGTTVTGLGVRPSTYQVIVVVQNVNEAPIFDKVNQEVMLYENVESVQELATFTARDPDSSSKDTFVYIKGEDPAGWVTVDPVTGKVTTTHRFDRESAFVNESIYRVTIYAADNGEPPMTSTATLTIHIQDENDNSPFLIETMIDMCHSDGASEAEITAMDLDKDPFSGPFTFVLHRDYGGRWKVEPSQGYTVKLMKENTVHSGLHDLVLKVSDSQGVTAFRNLSVAVCNCLNPKKPNCRSAKFISSRLDGGGVAIIVLTILMLAGCLLLAALISCKRKFNTTLEGGPGQYLKQSNTEEPGTDCKLEFDILKHGDGHHSEEKKILKPPFTQPPIVRVTDLSAYGKSQAGSIFHQGMHLSTSKVAQTSDYFVSQKKNLAEQNFSRSNSLRWSQRTASNINMRVNALQRESMRQSFRGNWRTHFHHMNSKIHCETLLKALNQKLYSLQAAGAELCDYTPHVYAEEGEMWDSDELDAISIPDTSFDPDSYLNLDYKFHTLASICMPRESQFYRTETSYMTEEHQTLVQTTTVGESHENECGKMFVNHSSFEF</sequence>
<dbReference type="GeneID" id="115045723"/>
<evidence type="ECO:0000313" key="18">
    <source>
        <dbReference type="Ensembl" id="ENSENLP00000032868.1"/>
    </source>
</evidence>
<evidence type="ECO:0000256" key="13">
    <source>
        <dbReference type="ARBA" id="ARBA00023180"/>
    </source>
</evidence>
<dbReference type="SUPFAM" id="SSF49313">
    <property type="entry name" value="Cadherin-like"/>
    <property type="match status" value="5"/>
</dbReference>
<dbReference type="PROSITE" id="PS00232">
    <property type="entry name" value="CADHERIN_1"/>
    <property type="match status" value="2"/>
</dbReference>
<keyword evidence="10" id="KW-0130">Cell adhesion</keyword>
<comment type="subcellular location">
    <subcellularLocation>
        <location evidence="1">Cell membrane</location>
        <topology evidence="1">Single-pass type I membrane protein</topology>
    </subcellularLocation>
    <subcellularLocation>
        <location evidence="2">Cytoplasm</location>
    </subcellularLocation>
</comment>
<keyword evidence="19" id="KW-1185">Reference proteome</keyword>
<dbReference type="GO" id="GO:0060027">
    <property type="term" value="P:convergent extension involved in gastrulation"/>
    <property type="evidence" value="ECO:0007669"/>
    <property type="project" value="UniProtKB-ARBA"/>
</dbReference>
<feature type="domain" description="Cadherin" evidence="17">
    <location>
        <begin position="39"/>
        <end position="134"/>
    </location>
</feature>
<dbReference type="InterPro" id="IPR015919">
    <property type="entry name" value="Cadherin-like_sf"/>
</dbReference>
<dbReference type="Gene3D" id="2.60.40.60">
    <property type="entry name" value="Cadherins"/>
    <property type="match status" value="5"/>
</dbReference>
<evidence type="ECO:0000256" key="2">
    <source>
        <dbReference type="ARBA" id="ARBA00004496"/>
    </source>
</evidence>
<dbReference type="FunFam" id="2.60.40.60:FF:000095">
    <property type="entry name" value="Cadherin 13"/>
    <property type="match status" value="1"/>
</dbReference>
<dbReference type="GO" id="GO:0005509">
    <property type="term" value="F:calcium ion binding"/>
    <property type="evidence" value="ECO:0007669"/>
    <property type="project" value="UniProtKB-UniRule"/>
</dbReference>
<keyword evidence="8" id="KW-0677">Repeat</keyword>
<dbReference type="OMA" id="GCLNHEK"/>
<dbReference type="FunFam" id="2.60.40.60:FF:000158">
    <property type="entry name" value="Dachsous cadherin-related 1"/>
    <property type="match status" value="1"/>
</dbReference>
<organism evidence="18 19">
    <name type="scientific">Echeneis naucrates</name>
    <name type="common">Live sharksucker</name>
    <dbReference type="NCBI Taxonomy" id="173247"/>
    <lineage>
        <taxon>Eukaryota</taxon>
        <taxon>Metazoa</taxon>
        <taxon>Chordata</taxon>
        <taxon>Craniata</taxon>
        <taxon>Vertebrata</taxon>
        <taxon>Euteleostomi</taxon>
        <taxon>Actinopterygii</taxon>
        <taxon>Neopterygii</taxon>
        <taxon>Teleostei</taxon>
        <taxon>Neoteleostei</taxon>
        <taxon>Acanthomorphata</taxon>
        <taxon>Carangaria</taxon>
        <taxon>Carangiformes</taxon>
        <taxon>Echeneidae</taxon>
        <taxon>Echeneis</taxon>
    </lineage>
</organism>
<dbReference type="PROSITE" id="PS50268">
    <property type="entry name" value="CADHERIN_2"/>
    <property type="match status" value="4"/>
</dbReference>
<keyword evidence="3" id="KW-1003">Cell membrane</keyword>
<reference evidence="18" key="1">
    <citation type="submission" date="2021-04" db="EMBL/GenBank/DDBJ databases">
        <authorList>
            <consortium name="Wellcome Sanger Institute Data Sharing"/>
        </authorList>
    </citation>
    <scope>NUCLEOTIDE SEQUENCE [LARGE SCALE GENOMIC DNA]</scope>
</reference>
<evidence type="ECO:0000256" key="4">
    <source>
        <dbReference type="ARBA" id="ARBA00022490"/>
    </source>
</evidence>
<evidence type="ECO:0000256" key="12">
    <source>
        <dbReference type="ARBA" id="ARBA00023136"/>
    </source>
</evidence>
<evidence type="ECO:0000256" key="1">
    <source>
        <dbReference type="ARBA" id="ARBA00004251"/>
    </source>
</evidence>
<keyword evidence="4" id="KW-0963">Cytoplasm</keyword>
<proteinExistence type="predicted"/>
<dbReference type="GO" id="GO:0016339">
    <property type="term" value="P:calcium-dependent cell-cell adhesion via plasma membrane cell adhesion molecules"/>
    <property type="evidence" value="ECO:0007669"/>
    <property type="project" value="TreeGrafter"/>
</dbReference>
<evidence type="ECO:0000256" key="8">
    <source>
        <dbReference type="ARBA" id="ARBA00022737"/>
    </source>
</evidence>
<dbReference type="AlphaFoldDB" id="A0A665VMM5"/>